<organism evidence="1 2">
    <name type="scientific">Shouchella clausii</name>
    <name type="common">Alkalihalobacillus clausii</name>
    <dbReference type="NCBI Taxonomy" id="79880"/>
    <lineage>
        <taxon>Bacteria</taxon>
        <taxon>Bacillati</taxon>
        <taxon>Bacillota</taxon>
        <taxon>Bacilli</taxon>
        <taxon>Bacillales</taxon>
        <taxon>Bacillaceae</taxon>
        <taxon>Shouchella</taxon>
    </lineage>
</organism>
<dbReference type="AlphaFoldDB" id="A0A268NU82"/>
<sequence length="114" mass="12826">GEKALATTFILVKPAKVAELGYDLSKVRKVETGGKSAGNLEYDDRVLKVDLSVKRWRSQIIFINNRSFRFSILVQLHHVLFKLGRECAAFSLCHSRSSSSVLGQVYVPLIFLSR</sequence>
<name>A0A268NU82_SHOCL</name>
<gene>
    <name evidence="1" type="ORF">CHH72_19970</name>
</gene>
<protein>
    <submittedName>
        <fullName evidence="1">Uncharacterized protein</fullName>
    </submittedName>
</protein>
<evidence type="ECO:0000313" key="1">
    <source>
        <dbReference type="EMBL" id="PAE87063.1"/>
    </source>
</evidence>
<feature type="non-terminal residue" evidence="1">
    <location>
        <position position="1"/>
    </location>
</feature>
<evidence type="ECO:0000313" key="2">
    <source>
        <dbReference type="Proteomes" id="UP000216207"/>
    </source>
</evidence>
<reference evidence="1 2" key="1">
    <citation type="submission" date="2017-07" db="EMBL/GenBank/DDBJ databases">
        <title>Isolation and whole genome analysis of endospore-forming bacteria from heroin.</title>
        <authorList>
            <person name="Kalinowski J."/>
            <person name="Ahrens B."/>
            <person name="Al-Dilaimi A."/>
            <person name="Winkler A."/>
            <person name="Wibberg D."/>
            <person name="Schleenbecker U."/>
            <person name="Ruckert C."/>
            <person name="Wolfel R."/>
            <person name="Grass G."/>
        </authorList>
    </citation>
    <scope>NUCLEOTIDE SEQUENCE [LARGE SCALE GENOMIC DNA]</scope>
    <source>
        <strain evidence="1 2">7539</strain>
    </source>
</reference>
<comment type="caution">
    <text evidence="1">The sequence shown here is derived from an EMBL/GenBank/DDBJ whole genome shotgun (WGS) entry which is preliminary data.</text>
</comment>
<dbReference type="Proteomes" id="UP000216207">
    <property type="component" value="Unassembled WGS sequence"/>
</dbReference>
<proteinExistence type="predicted"/>
<accession>A0A268NU82</accession>
<dbReference type="EMBL" id="NPCC01000042">
    <property type="protein sequence ID" value="PAE87063.1"/>
    <property type="molecule type" value="Genomic_DNA"/>
</dbReference>